<protein>
    <submittedName>
        <fullName evidence="2">VOC family protein</fullName>
    </submittedName>
</protein>
<keyword evidence="3" id="KW-1185">Reference proteome</keyword>
<dbReference type="Gene3D" id="3.10.180.10">
    <property type="entry name" value="2,3-Dihydroxybiphenyl 1,2-Dioxygenase, domain 1"/>
    <property type="match status" value="1"/>
</dbReference>
<comment type="caution">
    <text evidence="2">The sequence shown here is derived from an EMBL/GenBank/DDBJ whole genome shotgun (WGS) entry which is preliminary data.</text>
</comment>
<reference evidence="2 3" key="1">
    <citation type="submission" date="2019-01" db="EMBL/GenBank/DDBJ databases">
        <authorList>
            <person name="Chen W.-M."/>
        </authorList>
    </citation>
    <scope>NUCLEOTIDE SEQUENCE [LARGE SCALE GENOMIC DNA]</scope>
    <source>
        <strain evidence="2 3">CCP-18</strain>
    </source>
</reference>
<dbReference type="InterPro" id="IPR004360">
    <property type="entry name" value="Glyas_Fos-R_dOase_dom"/>
</dbReference>
<dbReference type="InterPro" id="IPR037523">
    <property type="entry name" value="VOC_core"/>
</dbReference>
<dbReference type="OrthoDB" id="9804944at2"/>
<feature type="domain" description="VOC" evidence="1">
    <location>
        <begin position="10"/>
        <end position="128"/>
    </location>
</feature>
<sequence>MNAPVPTFTAIDHLHLHVNDRPRAERWYAQVLGLQRVEALAHWATDGGPLTLSDPAGVLHLALFERPPAAALPRGGTIALGIPADGWPAWQAHLAAHLPQRPAVVDHGLTQSMYFSDPDGNPFELTWPTPALRP</sequence>
<evidence type="ECO:0000259" key="1">
    <source>
        <dbReference type="PROSITE" id="PS51819"/>
    </source>
</evidence>
<proteinExistence type="predicted"/>
<evidence type="ECO:0000313" key="2">
    <source>
        <dbReference type="EMBL" id="RVT86087.1"/>
    </source>
</evidence>
<gene>
    <name evidence="2" type="ORF">EOD73_08570</name>
</gene>
<evidence type="ECO:0000313" key="3">
    <source>
        <dbReference type="Proteomes" id="UP000288587"/>
    </source>
</evidence>
<dbReference type="SUPFAM" id="SSF54593">
    <property type="entry name" value="Glyoxalase/Bleomycin resistance protein/Dihydroxybiphenyl dioxygenase"/>
    <property type="match status" value="1"/>
</dbReference>
<dbReference type="Pfam" id="PF00903">
    <property type="entry name" value="Glyoxalase"/>
    <property type="match status" value="1"/>
</dbReference>
<dbReference type="RefSeq" id="WP_127682585.1">
    <property type="nucleotide sequence ID" value="NZ_SACM01000002.1"/>
</dbReference>
<accession>A0A3S3T926</accession>
<organism evidence="2 3">
    <name type="scientific">Inhella crocodyli</name>
    <dbReference type="NCBI Taxonomy" id="2499851"/>
    <lineage>
        <taxon>Bacteria</taxon>
        <taxon>Pseudomonadati</taxon>
        <taxon>Pseudomonadota</taxon>
        <taxon>Betaproteobacteria</taxon>
        <taxon>Burkholderiales</taxon>
        <taxon>Sphaerotilaceae</taxon>
        <taxon>Inhella</taxon>
    </lineage>
</organism>
<dbReference type="AlphaFoldDB" id="A0A3S3T926"/>
<dbReference type="CDD" id="cd06587">
    <property type="entry name" value="VOC"/>
    <property type="match status" value="1"/>
</dbReference>
<dbReference type="InterPro" id="IPR029068">
    <property type="entry name" value="Glyas_Bleomycin-R_OHBP_Dase"/>
</dbReference>
<dbReference type="PROSITE" id="PS51819">
    <property type="entry name" value="VOC"/>
    <property type="match status" value="1"/>
</dbReference>
<dbReference type="EMBL" id="SACM01000002">
    <property type="protein sequence ID" value="RVT86087.1"/>
    <property type="molecule type" value="Genomic_DNA"/>
</dbReference>
<dbReference type="Proteomes" id="UP000288587">
    <property type="component" value="Unassembled WGS sequence"/>
</dbReference>
<name>A0A3S3T926_9BURK</name>